<dbReference type="Proteomes" id="UP000219374">
    <property type="component" value="Unassembled WGS sequence"/>
</dbReference>
<gene>
    <name evidence="3" type="ORF">SAMN06296416_10261</name>
</gene>
<proteinExistence type="predicted"/>
<dbReference type="EMBL" id="OCND01000002">
    <property type="protein sequence ID" value="SOD52746.1"/>
    <property type="molecule type" value="Genomic_DNA"/>
</dbReference>
<evidence type="ECO:0000256" key="2">
    <source>
        <dbReference type="SAM" id="Phobius"/>
    </source>
</evidence>
<protein>
    <submittedName>
        <fullName evidence="3">Uncharacterized protein</fullName>
    </submittedName>
</protein>
<sequence length="125" mass="13287">MNRTRLVQRAKSWFWILLFVSYTAMAATVVIDTLSPKYHRLTQVAVTSVESPEPARALGAAQAAAVYRASSGAPFSSLPPGSTFRIVWPDGSSETVMVVNPASSAGTRTLKGSQQPAPVPNSGPR</sequence>
<keyword evidence="4" id="KW-1185">Reference proteome</keyword>
<evidence type="ECO:0000256" key="1">
    <source>
        <dbReference type="SAM" id="MobiDB-lite"/>
    </source>
</evidence>
<keyword evidence="2" id="KW-0472">Membrane</keyword>
<feature type="transmembrane region" description="Helical" evidence="2">
    <location>
        <begin position="12"/>
        <end position="31"/>
    </location>
</feature>
<keyword evidence="2" id="KW-1133">Transmembrane helix</keyword>
<evidence type="ECO:0000313" key="4">
    <source>
        <dbReference type="Proteomes" id="UP000219374"/>
    </source>
</evidence>
<reference evidence="3 4" key="1">
    <citation type="submission" date="2017-09" db="EMBL/GenBank/DDBJ databases">
        <authorList>
            <person name="Ehlers B."/>
            <person name="Leendertz F.H."/>
        </authorList>
    </citation>
    <scope>NUCLEOTIDE SEQUENCE [LARGE SCALE GENOMIC DNA]</scope>
    <source>
        <strain evidence="3 4">CGMCC 1.10978</strain>
    </source>
</reference>
<dbReference type="OrthoDB" id="6001562at2"/>
<name>A0A286D2B1_9GAMM</name>
<organism evidence="3 4">
    <name type="scientific">Pseudoxanthomonas wuyuanensis</name>
    <dbReference type="NCBI Taxonomy" id="1073196"/>
    <lineage>
        <taxon>Bacteria</taxon>
        <taxon>Pseudomonadati</taxon>
        <taxon>Pseudomonadota</taxon>
        <taxon>Gammaproteobacteria</taxon>
        <taxon>Lysobacterales</taxon>
        <taxon>Lysobacteraceae</taxon>
        <taxon>Pseudoxanthomonas</taxon>
    </lineage>
</organism>
<dbReference type="RefSeq" id="WP_097120852.1">
    <property type="nucleotide sequence ID" value="NZ_OCND01000002.1"/>
</dbReference>
<keyword evidence="2" id="KW-0812">Transmembrane</keyword>
<dbReference type="AlphaFoldDB" id="A0A286D2B1"/>
<feature type="compositionally biased region" description="Polar residues" evidence="1">
    <location>
        <begin position="102"/>
        <end position="116"/>
    </location>
</feature>
<feature type="region of interest" description="Disordered" evidence="1">
    <location>
        <begin position="102"/>
        <end position="125"/>
    </location>
</feature>
<evidence type="ECO:0000313" key="3">
    <source>
        <dbReference type="EMBL" id="SOD52746.1"/>
    </source>
</evidence>
<accession>A0A286D2B1</accession>